<evidence type="ECO:0000256" key="3">
    <source>
        <dbReference type="ARBA" id="ARBA00022530"/>
    </source>
</evidence>
<dbReference type="PANTHER" id="PTHR15427">
    <property type="entry name" value="EMILIN ELASTIN MICROFIBRIL INTERFACE-LOCATED PROTEIN ELASTIN MICROFIBRIL INTERFACER"/>
    <property type="match status" value="1"/>
</dbReference>
<proteinExistence type="predicted"/>
<evidence type="ECO:0000259" key="6">
    <source>
        <dbReference type="PROSITE" id="PS50871"/>
    </source>
</evidence>
<evidence type="ECO:0000256" key="4">
    <source>
        <dbReference type="SAM" id="MobiDB-lite"/>
    </source>
</evidence>
<reference evidence="7" key="1">
    <citation type="submission" date="2020-07" db="EMBL/GenBank/DDBJ databases">
        <title>A long reads based de novo assembly of the rainbow trout Arlee double haploid line genome.</title>
        <authorList>
            <person name="Gao G."/>
            <person name="Palti Y."/>
        </authorList>
    </citation>
    <scope>NUCLEOTIDE SEQUENCE [LARGE SCALE GENOMIC DNA]</scope>
</reference>
<comment type="subcellular location">
    <subcellularLocation>
        <location evidence="1">Secreted</location>
        <location evidence="1">Extracellular space</location>
        <location evidence="1">Extracellular matrix</location>
    </subcellularLocation>
</comment>
<evidence type="ECO:0000256" key="1">
    <source>
        <dbReference type="ARBA" id="ARBA00004498"/>
    </source>
</evidence>
<dbReference type="Pfam" id="PF00386">
    <property type="entry name" value="C1q"/>
    <property type="match status" value="1"/>
</dbReference>
<dbReference type="InterPro" id="IPR050392">
    <property type="entry name" value="Collagen/C1q_domain"/>
</dbReference>
<feature type="domain" description="C1q" evidence="6">
    <location>
        <begin position="110"/>
        <end position="245"/>
    </location>
</feature>
<organism evidence="7 8">
    <name type="scientific">Oncorhynchus mykiss</name>
    <name type="common">Rainbow trout</name>
    <name type="synonym">Salmo gairdneri</name>
    <dbReference type="NCBI Taxonomy" id="8022"/>
    <lineage>
        <taxon>Eukaryota</taxon>
        <taxon>Metazoa</taxon>
        <taxon>Chordata</taxon>
        <taxon>Craniata</taxon>
        <taxon>Vertebrata</taxon>
        <taxon>Euteleostomi</taxon>
        <taxon>Actinopterygii</taxon>
        <taxon>Neopterygii</taxon>
        <taxon>Teleostei</taxon>
        <taxon>Protacanthopterygii</taxon>
        <taxon>Salmoniformes</taxon>
        <taxon>Salmonidae</taxon>
        <taxon>Salmoninae</taxon>
        <taxon>Oncorhynchus</taxon>
    </lineage>
</organism>
<dbReference type="SMART" id="SM00110">
    <property type="entry name" value="C1Q"/>
    <property type="match status" value="1"/>
</dbReference>
<reference evidence="7" key="2">
    <citation type="submission" date="2025-08" db="UniProtKB">
        <authorList>
            <consortium name="Ensembl"/>
        </authorList>
    </citation>
    <scope>IDENTIFICATION</scope>
</reference>
<feature type="signal peptide" evidence="5">
    <location>
        <begin position="1"/>
        <end position="15"/>
    </location>
</feature>
<sequence length="306" mass="31607">MVCFCIAMGAMLSLALPDLVTMETCTSAGTPGLHGFPGLPGRDGRDGETGEKGVPGVVSGPGQIPEGGQKGEPGVKGAVGKLGRSGVRGDKGSPGSEGPRGEPGESGSAGSLFHSAFSVARGTASPPEKASPIRFTSVITDVNKDYNTETGRFRCRVPGTYYFVYHASSEERLCLVFKLDGTSLASFCDLTYGGTKRQVSSGGLATYLKKDQEVWLETNDYNGMTGKPEGNSLFSGFLSTLTNLKGTVSSLASCSTLTNLKGTVSSLASCSTRTNLKGTVTPLASCSTLTNLKGTVSPLASCDYPH</sequence>
<keyword evidence="2" id="KW-0964">Secreted</keyword>
<feature type="region of interest" description="Disordered" evidence="4">
    <location>
        <begin position="28"/>
        <end position="111"/>
    </location>
</feature>
<keyword evidence="8" id="KW-1185">Reference proteome</keyword>
<reference evidence="7" key="3">
    <citation type="submission" date="2025-09" db="UniProtKB">
        <authorList>
            <consortium name="Ensembl"/>
        </authorList>
    </citation>
    <scope>IDENTIFICATION</scope>
</reference>
<dbReference type="InterPro" id="IPR001073">
    <property type="entry name" value="C1q_dom"/>
</dbReference>
<keyword evidence="3" id="KW-0272">Extracellular matrix</keyword>
<evidence type="ECO:0000256" key="5">
    <source>
        <dbReference type="SAM" id="SignalP"/>
    </source>
</evidence>
<feature type="compositionally biased region" description="Basic and acidic residues" evidence="4">
    <location>
        <begin position="42"/>
        <end position="51"/>
    </location>
</feature>
<dbReference type="InterPro" id="IPR008983">
    <property type="entry name" value="Tumour_necrosis_fac-like_dom"/>
</dbReference>
<dbReference type="SUPFAM" id="SSF49842">
    <property type="entry name" value="TNF-like"/>
    <property type="match status" value="1"/>
</dbReference>
<evidence type="ECO:0000313" key="7">
    <source>
        <dbReference type="Ensembl" id="ENSOMYP00000142381.1"/>
    </source>
</evidence>
<dbReference type="Proteomes" id="UP000694395">
    <property type="component" value="Chromosome Y"/>
</dbReference>
<dbReference type="Ensembl" id="ENSOMYT00000133396.1">
    <property type="protein sequence ID" value="ENSOMYP00000142381.1"/>
    <property type="gene ID" value="ENSOMYG00000022901.2"/>
</dbReference>
<dbReference type="PANTHER" id="PTHR15427:SF29">
    <property type="entry name" value="COMPLEMENT C1Q SUBCOMPONENT SUBUNIT C"/>
    <property type="match status" value="1"/>
</dbReference>
<dbReference type="PROSITE" id="PS50871">
    <property type="entry name" value="C1Q"/>
    <property type="match status" value="1"/>
</dbReference>
<dbReference type="GeneTree" id="ENSGT00940000161227"/>
<evidence type="ECO:0000313" key="8">
    <source>
        <dbReference type="Proteomes" id="UP000694395"/>
    </source>
</evidence>
<evidence type="ECO:0000256" key="2">
    <source>
        <dbReference type="ARBA" id="ARBA00022525"/>
    </source>
</evidence>
<dbReference type="AlphaFoldDB" id="A0A8K9Y4Z0"/>
<name>A0A8K9Y4Z0_ONCMY</name>
<keyword evidence="5" id="KW-0732">Signal</keyword>
<dbReference type="Gene3D" id="2.60.120.40">
    <property type="match status" value="1"/>
</dbReference>
<gene>
    <name evidence="7" type="primary">c1qb</name>
</gene>
<protein>
    <recommendedName>
        <fullName evidence="6">C1q domain-containing protein</fullName>
    </recommendedName>
</protein>
<dbReference type="PRINTS" id="PR00007">
    <property type="entry name" value="COMPLEMNTC1Q"/>
</dbReference>
<accession>A0A8K9Y4Z0</accession>
<feature type="chain" id="PRO_5035467798" description="C1q domain-containing protein" evidence="5">
    <location>
        <begin position="16"/>
        <end position="306"/>
    </location>
</feature>